<proteinExistence type="predicted"/>
<organism evidence="1 2">
    <name type="scientific">Araneus ventricosus</name>
    <name type="common">Orbweaver spider</name>
    <name type="synonym">Epeira ventricosa</name>
    <dbReference type="NCBI Taxonomy" id="182803"/>
    <lineage>
        <taxon>Eukaryota</taxon>
        <taxon>Metazoa</taxon>
        <taxon>Ecdysozoa</taxon>
        <taxon>Arthropoda</taxon>
        <taxon>Chelicerata</taxon>
        <taxon>Arachnida</taxon>
        <taxon>Araneae</taxon>
        <taxon>Araneomorphae</taxon>
        <taxon>Entelegynae</taxon>
        <taxon>Araneoidea</taxon>
        <taxon>Araneidae</taxon>
        <taxon>Araneus</taxon>
    </lineage>
</organism>
<protein>
    <submittedName>
        <fullName evidence="1">Uncharacterized protein</fullName>
    </submittedName>
</protein>
<sequence length="138" mass="15757">MKELARLGVHKWGGDSPPPVIVRASYGRGWAVRLCWPLGPDLSTRFYCDNCHSVKTRVLWQDGGCIYGYGYIFCYWVTEVLMSKELFLAVGESGVKSGTLIFGVINYPFQWTNTEIYSTSEEKRMVIVNMLLFNSLRL</sequence>
<comment type="caution">
    <text evidence="1">The sequence shown here is derived from an EMBL/GenBank/DDBJ whole genome shotgun (WGS) entry which is preliminary data.</text>
</comment>
<dbReference type="EMBL" id="BGPR01006742">
    <property type="protein sequence ID" value="GBN21486.1"/>
    <property type="molecule type" value="Genomic_DNA"/>
</dbReference>
<evidence type="ECO:0000313" key="1">
    <source>
        <dbReference type="EMBL" id="GBN21486.1"/>
    </source>
</evidence>
<keyword evidence="2" id="KW-1185">Reference proteome</keyword>
<dbReference type="Proteomes" id="UP000499080">
    <property type="component" value="Unassembled WGS sequence"/>
</dbReference>
<accession>A0A4Y2M730</accession>
<reference evidence="1 2" key="1">
    <citation type="journal article" date="2019" name="Sci. Rep.">
        <title>Orb-weaving spider Araneus ventricosus genome elucidates the spidroin gene catalogue.</title>
        <authorList>
            <person name="Kono N."/>
            <person name="Nakamura H."/>
            <person name="Ohtoshi R."/>
            <person name="Moran D.A.P."/>
            <person name="Shinohara A."/>
            <person name="Yoshida Y."/>
            <person name="Fujiwara M."/>
            <person name="Mori M."/>
            <person name="Tomita M."/>
            <person name="Arakawa K."/>
        </authorList>
    </citation>
    <scope>NUCLEOTIDE SEQUENCE [LARGE SCALE GENOMIC DNA]</scope>
</reference>
<dbReference type="AlphaFoldDB" id="A0A4Y2M730"/>
<gene>
    <name evidence="1" type="ORF">AVEN_36765_1</name>
</gene>
<name>A0A4Y2M730_ARAVE</name>
<evidence type="ECO:0000313" key="2">
    <source>
        <dbReference type="Proteomes" id="UP000499080"/>
    </source>
</evidence>